<organism evidence="2 3">
    <name type="scientific">Rhizobium rhododendri</name>
    <dbReference type="NCBI Taxonomy" id="2506430"/>
    <lineage>
        <taxon>Bacteria</taxon>
        <taxon>Pseudomonadati</taxon>
        <taxon>Pseudomonadota</taxon>
        <taxon>Alphaproteobacteria</taxon>
        <taxon>Hyphomicrobiales</taxon>
        <taxon>Rhizobiaceae</taxon>
        <taxon>Rhizobium/Agrobacterium group</taxon>
        <taxon>Rhizobium</taxon>
    </lineage>
</organism>
<dbReference type="InterPro" id="IPR021679">
    <property type="entry name" value="Toxin_endonuclease_YhaV"/>
</dbReference>
<accession>A0ABY8IRP3</accession>
<keyword evidence="3" id="KW-1185">Reference proteome</keyword>
<evidence type="ECO:0000256" key="1">
    <source>
        <dbReference type="SAM" id="MobiDB-lite"/>
    </source>
</evidence>
<protein>
    <submittedName>
        <fullName evidence="2">Type II toxin-antitoxin system YhaV family toxin</fullName>
    </submittedName>
</protein>
<dbReference type="EMBL" id="CP117269">
    <property type="protein sequence ID" value="WFS26372.1"/>
    <property type="molecule type" value="Genomic_DNA"/>
</dbReference>
<name>A0ABY8IRP3_9HYPH</name>
<evidence type="ECO:0000313" key="2">
    <source>
        <dbReference type="EMBL" id="WFS26372.1"/>
    </source>
</evidence>
<reference evidence="2" key="1">
    <citation type="journal article" date="2019" name="Phytopathology">
        <title>A Novel Group of Rhizobium tumorigenes-Like Agrobacteria Associated with Crown Gall Disease of Rhododendron and Blueberry.</title>
        <authorList>
            <person name="Kuzmanovic N."/>
            <person name="Behrens P."/>
            <person name="Idczak E."/>
            <person name="Wagner S."/>
            <person name="Gotz M."/>
            <person name="Sproer C."/>
            <person name="Bunk B."/>
            <person name="Overmann J."/>
            <person name="Smalla K."/>
        </authorList>
    </citation>
    <scope>NUCLEOTIDE SEQUENCE</scope>
    <source>
        <strain evidence="2">Rho-6.2</strain>
    </source>
</reference>
<reference evidence="2" key="2">
    <citation type="journal article" date="2023" name="MicrobiologyOpen">
        <title>Genomics of the tumorigenes clade of the family Rhizobiaceae and description of Rhizobium rhododendri sp. nov.</title>
        <authorList>
            <person name="Kuzmanovic N."/>
            <person name="diCenzo G.C."/>
            <person name="Bunk B."/>
            <person name="Sproeer C."/>
            <person name="Fruehling A."/>
            <person name="Neumann-Schaal M."/>
            <person name="Overmann J."/>
            <person name="Smalla K."/>
        </authorList>
    </citation>
    <scope>NUCLEOTIDE SEQUENCE</scope>
    <source>
        <strain evidence="2">Rho-6.2</strain>
        <plasmid evidence="2">pTi6.2</plasmid>
    </source>
</reference>
<geneLocation type="plasmid" evidence="2 3">
    <name>pTi6.2</name>
</geneLocation>
<evidence type="ECO:0000313" key="3">
    <source>
        <dbReference type="Proteomes" id="UP000318939"/>
    </source>
</evidence>
<feature type="region of interest" description="Disordered" evidence="1">
    <location>
        <begin position="135"/>
        <end position="159"/>
    </location>
</feature>
<keyword evidence="2" id="KW-0614">Plasmid</keyword>
<proteinExistence type="predicted"/>
<sequence>MTPAKTQFAERHGWKLYRSSAFAEAFDMLERDVTRLASEKPDDYTSHPKAKLLARIQALIFDEIPRDPNAYIFGLGNTLGSAHRHWRRAKFLSRFRLFYRFDSASRVIIYAWMNDENTLRKAGSRTDPYTVFAKRLDDGDPPDDWNDLLRNAQSTTPKS</sequence>
<dbReference type="RefSeq" id="WP_142832562.1">
    <property type="nucleotide sequence ID" value="NZ_CP117269.1"/>
</dbReference>
<dbReference type="Pfam" id="PF11663">
    <property type="entry name" value="Toxin_YhaV"/>
    <property type="match status" value="1"/>
</dbReference>
<gene>
    <name evidence="2" type="ORF">PR018_25505</name>
</gene>
<dbReference type="Proteomes" id="UP000318939">
    <property type="component" value="Plasmid pTi6.2"/>
</dbReference>